<keyword evidence="3" id="KW-0805">Transcription regulation</keyword>
<dbReference type="InterPro" id="IPR004827">
    <property type="entry name" value="bZIP"/>
</dbReference>
<dbReference type="GO" id="GO:0005634">
    <property type="term" value="C:nucleus"/>
    <property type="evidence" value="ECO:0007669"/>
    <property type="project" value="UniProtKB-SubCell"/>
</dbReference>
<evidence type="ECO:0000256" key="7">
    <source>
        <dbReference type="ARBA" id="ARBA00023242"/>
    </source>
</evidence>
<feature type="domain" description="BZIP" evidence="10">
    <location>
        <begin position="219"/>
        <end position="282"/>
    </location>
</feature>
<evidence type="ECO:0000313" key="11">
    <source>
        <dbReference type="Proteomes" id="UP000515129"/>
    </source>
</evidence>
<gene>
    <name evidence="12" type="primary">LOC113056043</name>
</gene>
<dbReference type="InterPro" id="IPR046347">
    <property type="entry name" value="bZIP_sf"/>
</dbReference>
<accession>A0A6P6L3P7</accession>
<feature type="coiled-coil region" evidence="8">
    <location>
        <begin position="244"/>
        <end position="271"/>
    </location>
</feature>
<dbReference type="PANTHER" id="PTHR11988:SF24">
    <property type="entry name" value="THYROTROPH EMBRYONIC FACTOR"/>
    <property type="match status" value="1"/>
</dbReference>
<keyword evidence="8" id="KW-0175">Coiled coil</keyword>
<evidence type="ECO:0000256" key="5">
    <source>
        <dbReference type="ARBA" id="ARBA00023159"/>
    </source>
</evidence>
<dbReference type="Gene3D" id="1.20.5.170">
    <property type="match status" value="1"/>
</dbReference>
<dbReference type="GO" id="GO:0000981">
    <property type="term" value="F:DNA-binding transcription factor activity, RNA polymerase II-specific"/>
    <property type="evidence" value="ECO:0007669"/>
    <property type="project" value="TreeGrafter"/>
</dbReference>
<evidence type="ECO:0000256" key="8">
    <source>
        <dbReference type="SAM" id="Coils"/>
    </source>
</evidence>
<feature type="region of interest" description="Disordered" evidence="9">
    <location>
        <begin position="84"/>
        <end position="113"/>
    </location>
</feature>
<name>A0A6P6L3P7_CARAU</name>
<feature type="region of interest" description="Disordered" evidence="9">
    <location>
        <begin position="131"/>
        <end position="164"/>
    </location>
</feature>
<evidence type="ECO:0000259" key="10">
    <source>
        <dbReference type="PROSITE" id="PS50217"/>
    </source>
</evidence>
<keyword evidence="5" id="KW-0010">Activator</keyword>
<dbReference type="Pfam" id="PF07716">
    <property type="entry name" value="bZIP_2"/>
    <property type="match status" value="1"/>
</dbReference>
<comment type="subcellular location">
    <subcellularLocation>
        <location evidence="1">Nucleus</location>
    </subcellularLocation>
</comment>
<evidence type="ECO:0000256" key="2">
    <source>
        <dbReference type="ARBA" id="ARBA00009208"/>
    </source>
</evidence>
<dbReference type="GeneID" id="113056043"/>
<evidence type="ECO:0000313" key="12">
    <source>
        <dbReference type="RefSeq" id="XP_026078287.1"/>
    </source>
</evidence>
<dbReference type="SUPFAM" id="SSF57959">
    <property type="entry name" value="Leucine zipper domain"/>
    <property type="match status" value="1"/>
</dbReference>
<dbReference type="AlphaFoldDB" id="A0A6P6L3P7"/>
<keyword evidence="6" id="KW-0804">Transcription</keyword>
<dbReference type="RefSeq" id="XP_026078287.1">
    <property type="nucleotide sequence ID" value="XM_026222502.1"/>
</dbReference>
<dbReference type="CDD" id="cd14695">
    <property type="entry name" value="bZIP_HLF"/>
    <property type="match status" value="1"/>
</dbReference>
<keyword evidence="7" id="KW-0539">Nucleus</keyword>
<evidence type="ECO:0000256" key="9">
    <source>
        <dbReference type="SAM" id="MobiDB-lite"/>
    </source>
</evidence>
<comment type="similarity">
    <text evidence="2">Belongs to the bZIP family. PAR subfamily.</text>
</comment>
<evidence type="ECO:0000256" key="6">
    <source>
        <dbReference type="ARBA" id="ARBA00023163"/>
    </source>
</evidence>
<dbReference type="PANTHER" id="PTHR11988">
    <property type="entry name" value="THYROTROPH EMBRYONIC FACTOR RELATED"/>
    <property type="match status" value="1"/>
</dbReference>
<evidence type="ECO:0000256" key="3">
    <source>
        <dbReference type="ARBA" id="ARBA00023015"/>
    </source>
</evidence>
<sequence>MSSEIPEMFKALLEYPFSVPSIDDNENDKEKLFEDVDSEGVSGMGPSAALTPAIWEKTIPYDGETFHLEYMDLEEFLMENGIPVTGEEGQKKDPEEENLQPTTERSSTTSASKTAAEISLMPLMELDQCEEEVVTITASSSSSTDSKSDEDRVTPEPINPDDIVVDINFEPDHTDLVLSSIPGGELFDPRKHRFSEEELKPQPMIKKAKKVLVPEEQKDEKYWHRRKKNNIAAKRSREARRLKENQITVRAAFLERENSALRQEVAELRKDFGRCKNVVARYEATYGPLASTEDI</sequence>
<evidence type="ECO:0000256" key="4">
    <source>
        <dbReference type="ARBA" id="ARBA00023125"/>
    </source>
</evidence>
<keyword evidence="11" id="KW-1185">Reference proteome</keyword>
<organism evidence="11 12">
    <name type="scientific">Carassius auratus</name>
    <name type="common">Goldfish</name>
    <dbReference type="NCBI Taxonomy" id="7957"/>
    <lineage>
        <taxon>Eukaryota</taxon>
        <taxon>Metazoa</taxon>
        <taxon>Chordata</taxon>
        <taxon>Craniata</taxon>
        <taxon>Vertebrata</taxon>
        <taxon>Euteleostomi</taxon>
        <taxon>Actinopterygii</taxon>
        <taxon>Neopterygii</taxon>
        <taxon>Teleostei</taxon>
        <taxon>Ostariophysi</taxon>
        <taxon>Cypriniformes</taxon>
        <taxon>Cyprinidae</taxon>
        <taxon>Cyprininae</taxon>
        <taxon>Carassius</taxon>
    </lineage>
</organism>
<reference evidence="12" key="1">
    <citation type="submission" date="2025-08" db="UniProtKB">
        <authorList>
            <consortium name="RefSeq"/>
        </authorList>
    </citation>
    <scope>IDENTIFICATION</scope>
    <source>
        <strain evidence="12">Wakin</strain>
        <tissue evidence="12">Muscle</tissue>
    </source>
</reference>
<protein>
    <submittedName>
        <fullName evidence="12">Thyrotroph embryonic factor-like isoform X2</fullName>
    </submittedName>
</protein>
<dbReference type="FunFam" id="1.20.5.170:FF:000007">
    <property type="entry name" value="hepatic leukemia factor isoform X2"/>
    <property type="match status" value="1"/>
</dbReference>
<dbReference type="Proteomes" id="UP000515129">
    <property type="component" value="Chromosome 37"/>
</dbReference>
<dbReference type="InterPro" id="IPR040223">
    <property type="entry name" value="PAR_bZIP"/>
</dbReference>
<dbReference type="SMART" id="SM00338">
    <property type="entry name" value="BRLZ"/>
    <property type="match status" value="1"/>
</dbReference>
<proteinExistence type="inferred from homology"/>
<dbReference type="PROSITE" id="PS50217">
    <property type="entry name" value="BZIP"/>
    <property type="match status" value="1"/>
</dbReference>
<keyword evidence="4" id="KW-0238">DNA-binding</keyword>
<dbReference type="GO" id="GO:0000978">
    <property type="term" value="F:RNA polymerase II cis-regulatory region sequence-specific DNA binding"/>
    <property type="evidence" value="ECO:0007669"/>
    <property type="project" value="TreeGrafter"/>
</dbReference>
<evidence type="ECO:0000256" key="1">
    <source>
        <dbReference type="ARBA" id="ARBA00004123"/>
    </source>
</evidence>
<feature type="compositionally biased region" description="Low complexity" evidence="9">
    <location>
        <begin position="102"/>
        <end position="113"/>
    </location>
</feature>